<sequence length="173" mass="19949">MMKIPTISIGSYFNFDWLKKAKLVELKDIDISADPIRPDLPVSWRTNHGRKMFGLYYGKDLMAVMCFAYTNQVPKTLYELDKLSEVAHLESIHRVGQQGKIAIAYTVWSLQKGGGRMIVNEVHKMIKESNHLNRLVTLSPLTAMAEKFHLRNGAKLLQKNVWSQNFEYSFDDK</sequence>
<name>A0A218MMZ1_9VIRU</name>
<proteinExistence type="predicted"/>
<evidence type="ECO:0000313" key="1">
    <source>
        <dbReference type="EMBL" id="ASF00645.1"/>
    </source>
</evidence>
<reference evidence="1" key="2">
    <citation type="journal article" date="2017" name="Nat. Commun.">
        <title>Single-virus genomics reveals hidden cosmopolitan and abundant viruses.</title>
        <authorList>
            <person name="Martinez-Hernandez F."/>
            <person name="Fornas O."/>
            <person name="Lluesma Gomez M."/>
            <person name="Bolduc B."/>
            <person name="de la Cruz Pena M.J."/>
            <person name="Martinez J.M."/>
            <person name="Anton J."/>
            <person name="Gasol J.M."/>
            <person name="Rosselli R."/>
            <person name="Rodriguez-Valera F."/>
            <person name="Sullivan M.B."/>
            <person name="Acinas S.G."/>
            <person name="Martinez-Garcia M."/>
        </authorList>
    </citation>
    <scope>NUCLEOTIDE SEQUENCE</scope>
</reference>
<dbReference type="EMBL" id="KY052848">
    <property type="protein sequence ID" value="ASF00645.1"/>
    <property type="molecule type" value="Genomic_DNA"/>
</dbReference>
<accession>A0A218MMZ1</accession>
<organism evidence="1">
    <name type="scientific">uncultured virus</name>
    <dbReference type="NCBI Taxonomy" id="340016"/>
    <lineage>
        <taxon>Viruses</taxon>
        <taxon>environmental samples</taxon>
    </lineage>
</organism>
<protein>
    <submittedName>
        <fullName evidence="1">Uncharacterized protein</fullName>
    </submittedName>
</protein>
<reference evidence="1" key="1">
    <citation type="submission" date="2016-10" db="EMBL/GenBank/DDBJ databases">
        <authorList>
            <person name="Varghese N."/>
        </authorList>
    </citation>
    <scope>NUCLEOTIDE SEQUENCE</scope>
</reference>